<evidence type="ECO:0000256" key="1">
    <source>
        <dbReference type="SAM" id="MobiDB-lite"/>
    </source>
</evidence>
<feature type="region of interest" description="Disordered" evidence="1">
    <location>
        <begin position="1"/>
        <end position="41"/>
    </location>
</feature>
<organism evidence="3 4">
    <name type="scientific">Glossina brevipalpis</name>
    <dbReference type="NCBI Taxonomy" id="37001"/>
    <lineage>
        <taxon>Eukaryota</taxon>
        <taxon>Metazoa</taxon>
        <taxon>Ecdysozoa</taxon>
        <taxon>Arthropoda</taxon>
        <taxon>Hexapoda</taxon>
        <taxon>Insecta</taxon>
        <taxon>Pterygota</taxon>
        <taxon>Neoptera</taxon>
        <taxon>Endopterygota</taxon>
        <taxon>Diptera</taxon>
        <taxon>Brachycera</taxon>
        <taxon>Muscomorpha</taxon>
        <taxon>Hippoboscoidea</taxon>
        <taxon>Glossinidae</taxon>
        <taxon>Glossina</taxon>
    </lineage>
</organism>
<feature type="compositionally biased region" description="Basic residues" evidence="1">
    <location>
        <begin position="1"/>
        <end position="10"/>
    </location>
</feature>
<protein>
    <submittedName>
        <fullName evidence="3">Uncharacterized protein</fullName>
    </submittedName>
</protein>
<dbReference type="Proteomes" id="UP000091820">
    <property type="component" value="Unassembled WGS sequence"/>
</dbReference>
<keyword evidence="2" id="KW-0812">Transmembrane</keyword>
<reference evidence="4" key="1">
    <citation type="submission" date="2014-03" db="EMBL/GenBank/DDBJ databases">
        <authorList>
            <person name="Aksoy S."/>
            <person name="Warren W."/>
            <person name="Wilson R.K."/>
        </authorList>
    </citation>
    <scope>NUCLEOTIDE SEQUENCE [LARGE SCALE GENOMIC DNA]</scope>
    <source>
        <strain evidence="4">IAEA</strain>
    </source>
</reference>
<proteinExistence type="predicted"/>
<name>A0A1A9WV54_9MUSC</name>
<dbReference type="VEuPathDB" id="VectorBase:GBRI033629"/>
<dbReference type="EnsemblMetazoa" id="GBRI033629-RA">
    <property type="protein sequence ID" value="GBRI033629-PA"/>
    <property type="gene ID" value="GBRI033629"/>
</dbReference>
<evidence type="ECO:0000256" key="2">
    <source>
        <dbReference type="SAM" id="Phobius"/>
    </source>
</evidence>
<feature type="transmembrane region" description="Helical" evidence="2">
    <location>
        <begin position="53"/>
        <end position="74"/>
    </location>
</feature>
<keyword evidence="2" id="KW-1133">Transmembrane helix</keyword>
<dbReference type="AlphaFoldDB" id="A0A1A9WV54"/>
<accession>A0A1A9WV54</accession>
<keyword evidence="2" id="KW-0472">Membrane</keyword>
<feature type="compositionally biased region" description="Basic and acidic residues" evidence="1">
    <location>
        <begin position="17"/>
        <end position="33"/>
    </location>
</feature>
<reference evidence="3" key="2">
    <citation type="submission" date="2020-05" db="UniProtKB">
        <authorList>
            <consortium name="EnsemblMetazoa"/>
        </authorList>
    </citation>
    <scope>IDENTIFICATION</scope>
    <source>
        <strain evidence="3">IAEA</strain>
    </source>
</reference>
<keyword evidence="4" id="KW-1185">Reference proteome</keyword>
<sequence length="75" mass="8555">MRHKQAKHPKLTSNLEYENKKPYEGIKEPNNEKKKQRSPHLSSIIAQTDVAEAFMPFLSVLMPIFMVGLGTVFAL</sequence>
<evidence type="ECO:0000313" key="3">
    <source>
        <dbReference type="EnsemblMetazoa" id="GBRI033629-PA"/>
    </source>
</evidence>
<evidence type="ECO:0000313" key="4">
    <source>
        <dbReference type="Proteomes" id="UP000091820"/>
    </source>
</evidence>